<evidence type="ECO:0000313" key="2">
    <source>
        <dbReference type="EMBL" id="CDM42391.1"/>
    </source>
</evidence>
<feature type="domain" description="Bacteriophage Mu GpT" evidence="1">
    <location>
        <begin position="10"/>
        <end position="303"/>
    </location>
</feature>
<dbReference type="Pfam" id="PF10124">
    <property type="entry name" value="Mu-like_gpT"/>
    <property type="match status" value="1"/>
</dbReference>
<name>W6R7N2_ECTO5</name>
<dbReference type="OrthoDB" id="9804833at2"/>
<protein>
    <submittedName>
        <fullName evidence="2">Major head subunit</fullName>
    </submittedName>
</protein>
<sequence length="304" mass="33549">MAIITPALISALKTSFQKHFQDALAIAPSAYLQIATVIQSTTASNTYGWLGQFPKLREWIGDRVVKDMAAQGYQISNKLFESTVGVKRTDIEDDNLGIYTPLMQEMGRAAGVHPDELVFALLKLGHSSLCYDGQFFFDTDHPVFPNVDGTGTPATISNSFAPAENPGAAWYLLDTSRSLKPLIFQERIKPAFQSMTTEDDEKVFTADEYRYGVRSRCNVGFGFWQLAARSTEPLNKANFEKVYDAMRGLQADGGRPLDVRPNLLVVPTTLRGAAKEVVGVERLANGATNPNYDLVQVLDTAWLN</sequence>
<dbReference type="Proteomes" id="UP000032841">
    <property type="component" value="Chromosome"/>
</dbReference>
<dbReference type="InterPro" id="IPR018774">
    <property type="entry name" value="Phage_Mu_GpT"/>
</dbReference>
<dbReference type="eggNOG" id="COG4397">
    <property type="taxonomic scope" value="Bacteria"/>
</dbReference>
<evidence type="ECO:0000259" key="1">
    <source>
        <dbReference type="Pfam" id="PF10124"/>
    </source>
</evidence>
<evidence type="ECO:0000313" key="3">
    <source>
        <dbReference type="Proteomes" id="UP000032841"/>
    </source>
</evidence>
<dbReference type="HOGENOM" id="CLU_070805_0_0_6"/>
<gene>
    <name evidence="2" type="ORF">BN5_3849</name>
</gene>
<dbReference type="EMBL" id="HG916826">
    <property type="protein sequence ID" value="CDM42391.1"/>
    <property type="molecule type" value="Genomic_DNA"/>
</dbReference>
<organism evidence="2 3">
    <name type="scientific">Ectopseudomonas oleovorans (strain CECT 5344)</name>
    <name type="common">Pseudomonas pseudoalcaligenes</name>
    <dbReference type="NCBI Taxonomy" id="1182590"/>
    <lineage>
        <taxon>Bacteria</taxon>
        <taxon>Pseudomonadati</taxon>
        <taxon>Pseudomonadota</taxon>
        <taxon>Gammaproteobacteria</taxon>
        <taxon>Pseudomonadales</taxon>
        <taxon>Pseudomonadaceae</taxon>
        <taxon>Ectopseudomonas</taxon>
    </lineage>
</organism>
<dbReference type="AlphaFoldDB" id="W6R7N2"/>
<accession>W6R7N2</accession>
<reference evidence="2 3" key="1">
    <citation type="submission" date="2013-11" db="EMBL/GenBank/DDBJ databases">
        <title>Complete genome sequence of the cyanide-degrading bacterium Pseudomonas pseudoalcaligenes CECT 5344.</title>
        <authorList>
            <person name="Wibberg D."/>
            <person name="Puehler A."/>
            <person name="Schlueter A."/>
        </authorList>
    </citation>
    <scope>NUCLEOTIDE SEQUENCE [LARGE SCALE GENOMIC DNA]</scope>
    <source>
        <strain evidence="3">CECT 5344</strain>
    </source>
</reference>
<dbReference type="RefSeq" id="WP_003463663.1">
    <property type="nucleotide sequence ID" value="NZ_HG916826.1"/>
</dbReference>
<proteinExistence type="predicted"/>
<dbReference type="KEGG" id="ppse:BN5_3849"/>